<organism evidence="2 3">
    <name type="scientific">Phytophthora cactorum</name>
    <dbReference type="NCBI Taxonomy" id="29920"/>
    <lineage>
        <taxon>Eukaryota</taxon>
        <taxon>Sar</taxon>
        <taxon>Stramenopiles</taxon>
        <taxon>Oomycota</taxon>
        <taxon>Peronosporomycetes</taxon>
        <taxon>Peronosporales</taxon>
        <taxon>Peronosporaceae</taxon>
        <taxon>Phytophthora</taxon>
    </lineage>
</organism>
<dbReference type="Proteomes" id="UP000774804">
    <property type="component" value="Unassembled WGS sequence"/>
</dbReference>
<evidence type="ECO:0000313" key="2">
    <source>
        <dbReference type="EMBL" id="KAG2944699.1"/>
    </source>
</evidence>
<dbReference type="PANTHER" id="PTHR33889:SF7">
    <property type="entry name" value="OS04G0681850 PROTEIN"/>
    <property type="match status" value="1"/>
</dbReference>
<sequence length="155" mass="16506">MPKPNLTDNDRKAVIDELLKLSYNGKLPRGAYAKVDSNMGRDPTTVSSIWKRYASAVAAGVVGGEWTSRIKENSVLHCVVRISLEPTAPGGSRFRSSVPSMVDGSAVTQATTESSTTHVTTKMCITKGTMKPLTTEVAIPIADVMAAMDIGTVHV</sequence>
<dbReference type="InterPro" id="IPR056671">
    <property type="entry name" value="DUF7769"/>
</dbReference>
<protein>
    <recommendedName>
        <fullName evidence="1">DUF7769 domain-containing protein</fullName>
    </recommendedName>
</protein>
<dbReference type="PANTHER" id="PTHR33889">
    <property type="entry name" value="OS04G0681850 PROTEIN"/>
    <property type="match status" value="1"/>
</dbReference>
<feature type="domain" description="DUF7769" evidence="1">
    <location>
        <begin position="6"/>
        <end position="58"/>
    </location>
</feature>
<reference evidence="2" key="1">
    <citation type="submission" date="2018-10" db="EMBL/GenBank/DDBJ databases">
        <title>Effector identification in a new, highly contiguous assembly of the strawberry crown rot pathogen Phytophthora cactorum.</title>
        <authorList>
            <person name="Armitage A.D."/>
            <person name="Nellist C.F."/>
            <person name="Bates H."/>
            <person name="Vickerstaff R.J."/>
            <person name="Harrison R.J."/>
        </authorList>
    </citation>
    <scope>NUCLEOTIDE SEQUENCE</scope>
    <source>
        <strain evidence="2">4032</strain>
    </source>
</reference>
<accession>A0A8T1DY01</accession>
<gene>
    <name evidence="2" type="ORF">PC115_g142</name>
</gene>
<evidence type="ECO:0000259" key="1">
    <source>
        <dbReference type="Pfam" id="PF24964"/>
    </source>
</evidence>
<dbReference type="EMBL" id="RCMI01000002">
    <property type="protein sequence ID" value="KAG2944699.1"/>
    <property type="molecule type" value="Genomic_DNA"/>
</dbReference>
<dbReference type="Pfam" id="PF24964">
    <property type="entry name" value="DUF7769"/>
    <property type="match status" value="1"/>
</dbReference>
<proteinExistence type="predicted"/>
<name>A0A8T1DY01_9STRA</name>
<dbReference type="AlphaFoldDB" id="A0A8T1DY01"/>
<comment type="caution">
    <text evidence="2">The sequence shown here is derived from an EMBL/GenBank/DDBJ whole genome shotgun (WGS) entry which is preliminary data.</text>
</comment>
<evidence type="ECO:0000313" key="3">
    <source>
        <dbReference type="Proteomes" id="UP000774804"/>
    </source>
</evidence>